<dbReference type="SUPFAM" id="SSF51338">
    <property type="entry name" value="Composite domain of metallo-dependent hydrolases"/>
    <property type="match status" value="1"/>
</dbReference>
<dbReference type="SUPFAM" id="SSF51556">
    <property type="entry name" value="Metallo-dependent hydrolases"/>
    <property type="match status" value="1"/>
</dbReference>
<keyword evidence="3" id="KW-1185">Reference proteome</keyword>
<dbReference type="PANTHER" id="PTHR43794:SF5">
    <property type="entry name" value="CHLOROHYDROLASE FAMILY PROTEIN"/>
    <property type="match status" value="1"/>
</dbReference>
<name>A0A417XX18_9ACTN</name>
<sequence length="480" mass="50819">MPLSIRHNPNPDPPPAGEELLLTGASVVTMDPQVGDFVRGDVLVRGSKIAAVGANLSSSAGTGCSVIDAEGFILTPGFHDTHRHCWQGVFRRLIPNVDDNEAYVRVAHGSLAKAYTPHDIYLGNYLSALGCLDAGITTVTDFSHNSRTPAHADAAVEALIDSGIRAIHVNSAPVKGKWDRQWPADLPRLQAKFFSDSDSLVSLRMGLLGVEEIGGRNVLLSEDRVRTARSLGIGVAVDAVLGQSSSDLVLEGARAGFIGPDVLLIHCTDLADEAWRAIADTGAGVALAPTSDAQIGIAAAIPPVQTALDFGIRPSLSVDVEIALATDMFSQMRMVLTTQRMLSFNQRYRAAGGLVGDFDESMLEGLPSGISVRDVLEFATIAGAKANRLDDRSGSLTPGKEADIIAIDASTVANLPLNNVVGTVVQGASPSDVEMVLVGGRIRKWHGQLVDVDLSTLRQQVNRSRDRLMAAAGLRLDVFS</sequence>
<keyword evidence="2" id="KW-0378">Hydrolase</keyword>
<feature type="domain" description="Amidohydrolase-related" evidence="1">
    <location>
        <begin position="251"/>
        <end position="427"/>
    </location>
</feature>
<dbReference type="InterPro" id="IPR011059">
    <property type="entry name" value="Metal-dep_hydrolase_composite"/>
</dbReference>
<dbReference type="EMBL" id="QXGH01000028">
    <property type="protein sequence ID" value="RHW24952.1"/>
    <property type="molecule type" value="Genomic_DNA"/>
</dbReference>
<dbReference type="Pfam" id="PF01979">
    <property type="entry name" value="Amidohydro_1"/>
    <property type="match status" value="1"/>
</dbReference>
<dbReference type="NCBIfam" id="NF006056">
    <property type="entry name" value="PRK08204.1"/>
    <property type="match status" value="1"/>
</dbReference>
<dbReference type="Gene3D" id="3.20.20.140">
    <property type="entry name" value="Metal-dependent hydrolases"/>
    <property type="match status" value="1"/>
</dbReference>
<dbReference type="InterPro" id="IPR050287">
    <property type="entry name" value="MTA/SAH_deaminase"/>
</dbReference>
<protein>
    <submittedName>
        <fullName evidence="2">Amidohydrolase</fullName>
    </submittedName>
</protein>
<dbReference type="RefSeq" id="WP_118927495.1">
    <property type="nucleotide sequence ID" value="NZ_QXGH01000028.1"/>
</dbReference>
<dbReference type="InterPro" id="IPR006680">
    <property type="entry name" value="Amidohydro-rel"/>
</dbReference>
<dbReference type="Proteomes" id="UP000283644">
    <property type="component" value="Unassembled WGS sequence"/>
</dbReference>
<dbReference type="GO" id="GO:0016810">
    <property type="term" value="F:hydrolase activity, acting on carbon-nitrogen (but not peptide) bonds"/>
    <property type="evidence" value="ECO:0007669"/>
    <property type="project" value="InterPro"/>
</dbReference>
<proteinExistence type="predicted"/>
<evidence type="ECO:0000259" key="1">
    <source>
        <dbReference type="Pfam" id="PF01979"/>
    </source>
</evidence>
<organism evidence="2 3">
    <name type="scientific">Nocardioides immobilis</name>
    <dbReference type="NCBI Taxonomy" id="2049295"/>
    <lineage>
        <taxon>Bacteria</taxon>
        <taxon>Bacillati</taxon>
        <taxon>Actinomycetota</taxon>
        <taxon>Actinomycetes</taxon>
        <taxon>Propionibacteriales</taxon>
        <taxon>Nocardioidaceae</taxon>
        <taxon>Nocardioides</taxon>
    </lineage>
</organism>
<dbReference type="OrthoDB" id="3189065at2"/>
<dbReference type="Gene3D" id="2.30.40.10">
    <property type="entry name" value="Urease, subunit C, domain 1"/>
    <property type="match status" value="1"/>
</dbReference>
<evidence type="ECO:0000313" key="3">
    <source>
        <dbReference type="Proteomes" id="UP000283644"/>
    </source>
</evidence>
<gene>
    <name evidence="2" type="ORF">D0Z08_22400</name>
</gene>
<reference evidence="2 3" key="1">
    <citation type="submission" date="2018-09" db="EMBL/GenBank/DDBJ databases">
        <title>Genome sequencing of Nocardioides immobilis CCTCC AB 2017083 for comparison to Nocardioides silvaticus.</title>
        <authorList>
            <person name="Li C."/>
            <person name="Wang G."/>
        </authorList>
    </citation>
    <scope>NUCLEOTIDE SEQUENCE [LARGE SCALE GENOMIC DNA]</scope>
    <source>
        <strain evidence="2 3">CCTCC AB 2017083</strain>
    </source>
</reference>
<comment type="caution">
    <text evidence="2">The sequence shown here is derived from an EMBL/GenBank/DDBJ whole genome shotgun (WGS) entry which is preliminary data.</text>
</comment>
<evidence type="ECO:0000313" key="2">
    <source>
        <dbReference type="EMBL" id="RHW24952.1"/>
    </source>
</evidence>
<dbReference type="AlphaFoldDB" id="A0A417XX18"/>
<dbReference type="InterPro" id="IPR032466">
    <property type="entry name" value="Metal_Hydrolase"/>
</dbReference>
<accession>A0A417XX18</accession>
<dbReference type="PANTHER" id="PTHR43794">
    <property type="entry name" value="AMINOHYDROLASE SSNA-RELATED"/>
    <property type="match status" value="1"/>
</dbReference>